<evidence type="ECO:0000313" key="2">
    <source>
        <dbReference type="Proteomes" id="UP001328107"/>
    </source>
</evidence>
<dbReference type="EMBL" id="BTRK01000001">
    <property type="protein sequence ID" value="GMR30919.1"/>
    <property type="molecule type" value="Genomic_DNA"/>
</dbReference>
<reference evidence="2" key="1">
    <citation type="submission" date="2022-10" db="EMBL/GenBank/DDBJ databases">
        <title>Genome assembly of Pristionchus species.</title>
        <authorList>
            <person name="Yoshida K."/>
            <person name="Sommer R.J."/>
        </authorList>
    </citation>
    <scope>NUCLEOTIDE SEQUENCE [LARGE SCALE GENOMIC DNA]</scope>
    <source>
        <strain evidence="2">RS5460</strain>
    </source>
</reference>
<dbReference type="AlphaFoldDB" id="A0AAN5C6N3"/>
<accession>A0AAN5C6N3</accession>
<evidence type="ECO:0000313" key="1">
    <source>
        <dbReference type="EMBL" id="GMR30919.1"/>
    </source>
</evidence>
<organism evidence="1 2">
    <name type="scientific">Pristionchus mayeri</name>
    <dbReference type="NCBI Taxonomy" id="1317129"/>
    <lineage>
        <taxon>Eukaryota</taxon>
        <taxon>Metazoa</taxon>
        <taxon>Ecdysozoa</taxon>
        <taxon>Nematoda</taxon>
        <taxon>Chromadorea</taxon>
        <taxon>Rhabditida</taxon>
        <taxon>Rhabditina</taxon>
        <taxon>Diplogasteromorpha</taxon>
        <taxon>Diplogasteroidea</taxon>
        <taxon>Neodiplogasteridae</taxon>
        <taxon>Pristionchus</taxon>
    </lineage>
</organism>
<protein>
    <submittedName>
        <fullName evidence="1">Uncharacterized protein</fullName>
    </submittedName>
</protein>
<name>A0AAN5C6N3_9BILA</name>
<gene>
    <name evidence="1" type="ORF">PMAYCL1PPCAC_01114</name>
</gene>
<sequence>NSSGKERESARVRGSNRLVCLTTFFRVKSAGNSSRRVHPANMNVFLKNRAISTRTRRIHAVSVTIRDVSRSDCESDALLLQLKSQLWNLNHNVQPSLRATSAYLTMLPFPARRWFPVDMLAVRHAFELY</sequence>
<comment type="caution">
    <text evidence="1">The sequence shown here is derived from an EMBL/GenBank/DDBJ whole genome shotgun (WGS) entry which is preliminary data.</text>
</comment>
<feature type="non-terminal residue" evidence="1">
    <location>
        <position position="1"/>
    </location>
</feature>
<proteinExistence type="predicted"/>
<dbReference type="Proteomes" id="UP001328107">
    <property type="component" value="Unassembled WGS sequence"/>
</dbReference>
<keyword evidence="2" id="KW-1185">Reference proteome</keyword>